<proteinExistence type="predicted"/>
<dbReference type="EMBL" id="KN834780">
    <property type="protein sequence ID" value="KIK59222.1"/>
    <property type="molecule type" value="Genomic_DNA"/>
</dbReference>
<evidence type="ECO:0000313" key="2">
    <source>
        <dbReference type="Proteomes" id="UP000053593"/>
    </source>
</evidence>
<sequence>MHAFLNPKPCALLKVRVWIVRRREQLRKTLQIHRNFFSIKREKREGKKTDEEQRALV</sequence>
<dbReference type="HOGENOM" id="CLU_2996687_0_0_1"/>
<organism evidence="1 2">
    <name type="scientific">Collybiopsis luxurians FD-317 M1</name>
    <dbReference type="NCBI Taxonomy" id="944289"/>
    <lineage>
        <taxon>Eukaryota</taxon>
        <taxon>Fungi</taxon>
        <taxon>Dikarya</taxon>
        <taxon>Basidiomycota</taxon>
        <taxon>Agaricomycotina</taxon>
        <taxon>Agaricomycetes</taxon>
        <taxon>Agaricomycetidae</taxon>
        <taxon>Agaricales</taxon>
        <taxon>Marasmiineae</taxon>
        <taxon>Omphalotaceae</taxon>
        <taxon>Collybiopsis</taxon>
        <taxon>Collybiopsis luxurians</taxon>
    </lineage>
</organism>
<protein>
    <submittedName>
        <fullName evidence="1">Uncharacterized protein</fullName>
    </submittedName>
</protein>
<accession>A0A0D0CL28</accession>
<dbReference type="AlphaFoldDB" id="A0A0D0CL28"/>
<name>A0A0D0CL28_9AGAR</name>
<keyword evidence="2" id="KW-1185">Reference proteome</keyword>
<reference evidence="1 2" key="1">
    <citation type="submission" date="2014-04" db="EMBL/GenBank/DDBJ databases">
        <title>Evolutionary Origins and Diversification of the Mycorrhizal Mutualists.</title>
        <authorList>
            <consortium name="DOE Joint Genome Institute"/>
            <consortium name="Mycorrhizal Genomics Consortium"/>
            <person name="Kohler A."/>
            <person name="Kuo A."/>
            <person name="Nagy L.G."/>
            <person name="Floudas D."/>
            <person name="Copeland A."/>
            <person name="Barry K.W."/>
            <person name="Cichocki N."/>
            <person name="Veneault-Fourrey C."/>
            <person name="LaButti K."/>
            <person name="Lindquist E.A."/>
            <person name="Lipzen A."/>
            <person name="Lundell T."/>
            <person name="Morin E."/>
            <person name="Murat C."/>
            <person name="Riley R."/>
            <person name="Ohm R."/>
            <person name="Sun H."/>
            <person name="Tunlid A."/>
            <person name="Henrissat B."/>
            <person name="Grigoriev I.V."/>
            <person name="Hibbett D.S."/>
            <person name="Martin F."/>
        </authorList>
    </citation>
    <scope>NUCLEOTIDE SEQUENCE [LARGE SCALE GENOMIC DNA]</scope>
    <source>
        <strain evidence="1 2">FD-317 M1</strain>
    </source>
</reference>
<dbReference type="Proteomes" id="UP000053593">
    <property type="component" value="Unassembled WGS sequence"/>
</dbReference>
<gene>
    <name evidence="1" type="ORF">GYMLUDRAFT_44607</name>
</gene>
<evidence type="ECO:0000313" key="1">
    <source>
        <dbReference type="EMBL" id="KIK59222.1"/>
    </source>
</evidence>